<dbReference type="CDD" id="cd03442">
    <property type="entry name" value="BFIT_BACH"/>
    <property type="match status" value="2"/>
</dbReference>
<dbReference type="PANTHER" id="PTHR12655:SF0">
    <property type="entry name" value="ACYL-COENZYME A THIOESTERASE 9, MITOCHONDRIAL"/>
    <property type="match status" value="1"/>
</dbReference>
<dbReference type="PANTHER" id="PTHR12655">
    <property type="entry name" value="ACYL-COA THIOESTERASE"/>
    <property type="match status" value="1"/>
</dbReference>
<dbReference type="SUPFAM" id="SSF54637">
    <property type="entry name" value="Thioesterase/thiol ester dehydrase-isomerase"/>
    <property type="match status" value="2"/>
</dbReference>
<evidence type="ECO:0000256" key="3">
    <source>
        <dbReference type="ARBA" id="ARBA00022801"/>
    </source>
</evidence>
<keyword evidence="4" id="KW-0809">Transit peptide</keyword>
<evidence type="ECO:0000256" key="1">
    <source>
        <dbReference type="ARBA" id="ARBA00010458"/>
    </source>
</evidence>
<keyword evidence="3" id="KW-0378">Hydrolase</keyword>
<dbReference type="InterPro" id="IPR033120">
    <property type="entry name" value="HOTDOG_ACOT"/>
</dbReference>
<proteinExistence type="inferred from homology"/>
<dbReference type="Gene3D" id="3.10.129.10">
    <property type="entry name" value="Hotdog Thioesterase"/>
    <property type="match status" value="2"/>
</dbReference>
<comment type="caution">
    <text evidence="6">The sequence shown here is derived from an EMBL/GenBank/DDBJ whole genome shotgun (WGS) entry which is preliminary data.</text>
</comment>
<feature type="domain" description="HotDog ACOT-type" evidence="5">
    <location>
        <begin position="93"/>
        <end position="230"/>
    </location>
</feature>
<dbReference type="InterPro" id="IPR029069">
    <property type="entry name" value="HotDog_dom_sf"/>
</dbReference>
<dbReference type="GO" id="GO:0005739">
    <property type="term" value="C:mitochondrion"/>
    <property type="evidence" value="ECO:0007669"/>
    <property type="project" value="TreeGrafter"/>
</dbReference>
<sequence>MHVTRRLFASTATPFQAAKLSAKEPKVLPELRQRSLLTSKLWVHRVEDRISKLTNQGRSAFQQLPSDASSGAKEGGVKLDTSLRKMADSFVQVFLPFRSDSHLKEEYMSPYGRIRIGKVLEDLDALAGSIAYLHCADTDRELTIVTASVDRIDLMREIPVDQDISIFGYVTFVGKSSMEVSIHMETILPDSGISAEDMDDKYMRSKLPQDKLSGESILDAKFIMVARDPSTGKAAKVPQLKLDTNQERKLFLQGTEHKARKQFANETALSIRPPSTEEMSLVHSLYLNYRQYDENKGRENSVDSATPLIPKPSHIEWMRDTRLQNIHLTFPQDRNLHQKIFGGHLMRLAYELGYAVGTMFAQTPLKFMSLDDISFRRPVEIGAILDLSGQVVFTRDRDMVVRVVANVVEPVSNRREMSNEFWFTFKSVPKRDSESLARQIMPNSYNDCMLYLEGKRRFEN</sequence>
<dbReference type="Proteomes" id="UP000320333">
    <property type="component" value="Unassembled WGS sequence"/>
</dbReference>
<protein>
    <recommendedName>
        <fullName evidence="5">HotDog ACOT-type domain-containing protein</fullName>
    </recommendedName>
</protein>
<evidence type="ECO:0000259" key="5">
    <source>
        <dbReference type="PROSITE" id="PS51770"/>
    </source>
</evidence>
<comment type="similarity">
    <text evidence="1">Belongs to the acyl coenzyme A hydrolase family.</text>
</comment>
<evidence type="ECO:0000256" key="2">
    <source>
        <dbReference type="ARBA" id="ARBA00022737"/>
    </source>
</evidence>
<dbReference type="PROSITE" id="PS51770">
    <property type="entry name" value="HOTDOG_ACOT"/>
    <property type="match status" value="2"/>
</dbReference>
<organism evidence="6 7">
    <name type="scientific">Chytriomyces confervae</name>
    <dbReference type="NCBI Taxonomy" id="246404"/>
    <lineage>
        <taxon>Eukaryota</taxon>
        <taxon>Fungi</taxon>
        <taxon>Fungi incertae sedis</taxon>
        <taxon>Chytridiomycota</taxon>
        <taxon>Chytridiomycota incertae sedis</taxon>
        <taxon>Chytridiomycetes</taxon>
        <taxon>Chytridiales</taxon>
        <taxon>Chytriomycetaceae</taxon>
        <taxon>Chytriomyces</taxon>
    </lineage>
</organism>
<gene>
    <name evidence="6" type="ORF">CcCBS67573_g05371</name>
</gene>
<keyword evidence="2" id="KW-0677">Repeat</keyword>
<evidence type="ECO:0000313" key="7">
    <source>
        <dbReference type="Proteomes" id="UP000320333"/>
    </source>
</evidence>
<evidence type="ECO:0000313" key="6">
    <source>
        <dbReference type="EMBL" id="TPX73355.1"/>
    </source>
</evidence>
<dbReference type="GO" id="GO:0047617">
    <property type="term" value="F:fatty acyl-CoA hydrolase activity"/>
    <property type="evidence" value="ECO:0007669"/>
    <property type="project" value="TreeGrafter"/>
</dbReference>
<accession>A0A507FC87</accession>
<reference evidence="6 7" key="1">
    <citation type="journal article" date="2019" name="Sci. Rep.">
        <title>Comparative genomics of chytrid fungi reveal insights into the obligate biotrophic and pathogenic lifestyle of Synchytrium endobioticum.</title>
        <authorList>
            <person name="van de Vossenberg B.T.L.H."/>
            <person name="Warris S."/>
            <person name="Nguyen H.D.T."/>
            <person name="van Gent-Pelzer M.P.E."/>
            <person name="Joly D.L."/>
            <person name="van de Geest H.C."/>
            <person name="Bonants P.J.M."/>
            <person name="Smith D.S."/>
            <person name="Levesque C.A."/>
            <person name="van der Lee T.A.J."/>
        </authorList>
    </citation>
    <scope>NUCLEOTIDE SEQUENCE [LARGE SCALE GENOMIC DNA]</scope>
    <source>
        <strain evidence="6 7">CBS 675.73</strain>
    </source>
</reference>
<dbReference type="OrthoDB" id="331699at2759"/>
<feature type="domain" description="HotDog ACOT-type" evidence="5">
    <location>
        <begin position="319"/>
        <end position="431"/>
    </location>
</feature>
<dbReference type="STRING" id="246404.A0A507FC87"/>
<name>A0A507FC87_9FUNG</name>
<dbReference type="InterPro" id="IPR006683">
    <property type="entry name" value="Thioestr_dom"/>
</dbReference>
<dbReference type="Pfam" id="PF03061">
    <property type="entry name" value="4HBT"/>
    <property type="match status" value="1"/>
</dbReference>
<evidence type="ECO:0000256" key="4">
    <source>
        <dbReference type="ARBA" id="ARBA00022946"/>
    </source>
</evidence>
<dbReference type="AlphaFoldDB" id="A0A507FC87"/>
<dbReference type="EMBL" id="QEAP01000191">
    <property type="protein sequence ID" value="TPX73355.1"/>
    <property type="molecule type" value="Genomic_DNA"/>
</dbReference>
<dbReference type="GO" id="GO:0006637">
    <property type="term" value="P:acyl-CoA metabolic process"/>
    <property type="evidence" value="ECO:0007669"/>
    <property type="project" value="TreeGrafter"/>
</dbReference>
<keyword evidence="7" id="KW-1185">Reference proteome</keyword>